<dbReference type="AlphaFoldDB" id="A0A699QDE5"/>
<name>A0A699QDE5_TANCI</name>
<comment type="caution">
    <text evidence="3">The sequence shown here is derived from an EMBL/GenBank/DDBJ whole genome shotgun (WGS) entry which is preliminary data.</text>
</comment>
<evidence type="ECO:0000313" key="3">
    <source>
        <dbReference type="EMBL" id="GFC65860.1"/>
    </source>
</evidence>
<feature type="region of interest" description="Disordered" evidence="2">
    <location>
        <begin position="86"/>
        <end position="105"/>
    </location>
</feature>
<feature type="non-terminal residue" evidence="3">
    <location>
        <position position="1"/>
    </location>
</feature>
<accession>A0A699QDE5</accession>
<feature type="compositionally biased region" description="Polar residues" evidence="2">
    <location>
        <begin position="86"/>
        <end position="96"/>
    </location>
</feature>
<protein>
    <submittedName>
        <fullName evidence="3">Uncharacterized protein</fullName>
    </submittedName>
</protein>
<feature type="coiled-coil region" evidence="1">
    <location>
        <begin position="6"/>
        <end position="33"/>
    </location>
</feature>
<dbReference type="EMBL" id="BKCJ011008501">
    <property type="protein sequence ID" value="GFC65860.1"/>
    <property type="molecule type" value="Genomic_DNA"/>
</dbReference>
<keyword evidence="1" id="KW-0175">Coiled coil</keyword>
<gene>
    <name evidence="3" type="ORF">Tci_837830</name>
</gene>
<evidence type="ECO:0000256" key="2">
    <source>
        <dbReference type="SAM" id="MobiDB-lite"/>
    </source>
</evidence>
<evidence type="ECO:0000256" key="1">
    <source>
        <dbReference type="SAM" id="Coils"/>
    </source>
</evidence>
<proteinExistence type="predicted"/>
<organism evidence="3">
    <name type="scientific">Tanacetum cinerariifolium</name>
    <name type="common">Dalmatian daisy</name>
    <name type="synonym">Chrysanthemum cinerariifolium</name>
    <dbReference type="NCBI Taxonomy" id="118510"/>
    <lineage>
        <taxon>Eukaryota</taxon>
        <taxon>Viridiplantae</taxon>
        <taxon>Streptophyta</taxon>
        <taxon>Embryophyta</taxon>
        <taxon>Tracheophyta</taxon>
        <taxon>Spermatophyta</taxon>
        <taxon>Magnoliopsida</taxon>
        <taxon>eudicotyledons</taxon>
        <taxon>Gunneridae</taxon>
        <taxon>Pentapetalae</taxon>
        <taxon>asterids</taxon>
        <taxon>campanulids</taxon>
        <taxon>Asterales</taxon>
        <taxon>Asteraceae</taxon>
        <taxon>Asteroideae</taxon>
        <taxon>Anthemideae</taxon>
        <taxon>Anthemidinae</taxon>
        <taxon>Tanacetum</taxon>
    </lineage>
</organism>
<feature type="coiled-coil region" evidence="1">
    <location>
        <begin position="142"/>
        <end position="172"/>
    </location>
</feature>
<reference evidence="3" key="1">
    <citation type="journal article" date="2019" name="Sci. Rep.">
        <title>Draft genome of Tanacetum cinerariifolium, the natural source of mosquito coil.</title>
        <authorList>
            <person name="Yamashiro T."/>
            <person name="Shiraishi A."/>
            <person name="Satake H."/>
            <person name="Nakayama K."/>
        </authorList>
    </citation>
    <scope>NUCLEOTIDE SEQUENCE</scope>
</reference>
<sequence length="203" mass="22378">ELTAKFQAQEVEINSLKERVKMLENRERVAATRSGDDALIKERSIEEGEVATERISDDSEEMATVLTSIDAATVLASGVVDVPTGSGSIPTASTPAEEQVPTGSDVVPTANPIFATATVVTPYRRRKGKEVMVGSETPKKLKVQEQIDAQVARELEEQLEREDQRKAEQIAKDAEIARIHVEKELHIMINGLDRNNEIVVKYL</sequence>